<keyword evidence="2" id="KW-1185">Reference proteome</keyword>
<dbReference type="InParanoid" id="G4T7S1"/>
<proteinExistence type="predicted"/>
<evidence type="ECO:0000313" key="2">
    <source>
        <dbReference type="Proteomes" id="UP000007148"/>
    </source>
</evidence>
<protein>
    <submittedName>
        <fullName evidence="1">Uncharacterized protein</fullName>
    </submittedName>
</protein>
<evidence type="ECO:0000313" key="1">
    <source>
        <dbReference type="EMBL" id="CCA67358.1"/>
    </source>
</evidence>
<comment type="caution">
    <text evidence="1">The sequence shown here is derived from an EMBL/GenBank/DDBJ whole genome shotgun (WGS) entry which is preliminary data.</text>
</comment>
<organism evidence="1 2">
    <name type="scientific">Serendipita indica (strain DSM 11827)</name>
    <name type="common">Root endophyte fungus</name>
    <name type="synonym">Piriformospora indica</name>
    <dbReference type="NCBI Taxonomy" id="1109443"/>
    <lineage>
        <taxon>Eukaryota</taxon>
        <taxon>Fungi</taxon>
        <taxon>Dikarya</taxon>
        <taxon>Basidiomycota</taxon>
        <taxon>Agaricomycotina</taxon>
        <taxon>Agaricomycetes</taxon>
        <taxon>Sebacinales</taxon>
        <taxon>Serendipitaceae</taxon>
        <taxon>Serendipita</taxon>
    </lineage>
</organism>
<dbReference type="HOGENOM" id="CLU_1245801_0_0_1"/>
<dbReference type="AlphaFoldDB" id="G4T7S1"/>
<name>G4T7S1_SERID</name>
<sequence>MNPLPVTKWREGSYRPSPGTVIEMSARFSTSIWLLVKLWRLPQSPARAFVLKSLFSWLELTGLPSDLALPMHISGLCQLIVQADRSLLAYPPRFLDFSTDAEGRVKLAHPSLNNSGFYQYHNTLPLEHVQFGFEVYSPLTFFPVKLSNLPPQGVAGAACIPREHSKGISHEPLRSVSPIRDVYVTRYPLNLHASVVSRRDVSPLSIHELQQIKGKRTEGSAP</sequence>
<reference evidence="1 2" key="1">
    <citation type="journal article" date="2011" name="PLoS Pathog.">
        <title>Endophytic Life Strategies Decoded by Genome and Transcriptome Analyses of the Mutualistic Root Symbiont Piriformospora indica.</title>
        <authorList>
            <person name="Zuccaro A."/>
            <person name="Lahrmann U."/>
            <person name="Guldener U."/>
            <person name="Langen G."/>
            <person name="Pfiffi S."/>
            <person name="Biedenkopf D."/>
            <person name="Wong P."/>
            <person name="Samans B."/>
            <person name="Grimm C."/>
            <person name="Basiewicz M."/>
            <person name="Murat C."/>
            <person name="Martin F."/>
            <person name="Kogel K.H."/>
        </authorList>
    </citation>
    <scope>NUCLEOTIDE SEQUENCE [LARGE SCALE GENOMIC DNA]</scope>
    <source>
        <strain evidence="1 2">DSM 11827</strain>
    </source>
</reference>
<accession>G4T7S1</accession>
<dbReference type="Proteomes" id="UP000007148">
    <property type="component" value="Unassembled WGS sequence"/>
</dbReference>
<gene>
    <name evidence="1" type="ORF">PIIN_01188</name>
</gene>
<dbReference type="EMBL" id="CAFZ01000013">
    <property type="protein sequence ID" value="CCA67358.1"/>
    <property type="molecule type" value="Genomic_DNA"/>
</dbReference>